<dbReference type="GO" id="GO:0046081">
    <property type="term" value="P:dUTP catabolic process"/>
    <property type="evidence" value="ECO:0007669"/>
    <property type="project" value="UniProtKB-UniRule"/>
</dbReference>
<dbReference type="InterPro" id="IPR029054">
    <property type="entry name" value="dUTPase-like"/>
</dbReference>
<dbReference type="EMBL" id="OU963871">
    <property type="protein sequence ID" value="CAH0383312.1"/>
    <property type="molecule type" value="Genomic_DNA"/>
</dbReference>
<keyword evidence="4 5" id="KW-0546">Nucleotide metabolism</keyword>
<dbReference type="SUPFAM" id="SSF51283">
    <property type="entry name" value="dUTPase-like"/>
    <property type="match status" value="1"/>
</dbReference>
<feature type="domain" description="dUTPase-like" evidence="6">
    <location>
        <begin position="19"/>
        <end position="128"/>
    </location>
</feature>
<dbReference type="AlphaFoldDB" id="A0A9P0EXI3"/>
<dbReference type="Pfam" id="PF00692">
    <property type="entry name" value="dUTPase"/>
    <property type="match status" value="1"/>
</dbReference>
<dbReference type="PANTHER" id="PTHR11241">
    <property type="entry name" value="DEOXYURIDINE 5'-TRIPHOSPHATE NUCLEOTIDOHYDROLASE"/>
    <property type="match status" value="1"/>
</dbReference>
<comment type="catalytic activity">
    <reaction evidence="5">
        <text>dUTP + H2O = dUMP + diphosphate + H(+)</text>
        <dbReference type="Rhea" id="RHEA:10248"/>
        <dbReference type="ChEBI" id="CHEBI:15377"/>
        <dbReference type="ChEBI" id="CHEBI:15378"/>
        <dbReference type="ChEBI" id="CHEBI:33019"/>
        <dbReference type="ChEBI" id="CHEBI:61555"/>
        <dbReference type="ChEBI" id="CHEBI:246422"/>
        <dbReference type="EC" id="3.6.1.23"/>
    </reaction>
</comment>
<comment type="function">
    <text evidence="5">Involved in nucleotide metabolism via production of dUMP, the immediate precursor of thymidine nucleotides, and decreases the intracellular concentration of dUTP so that uracil cannot be incorporated into DNA.</text>
</comment>
<evidence type="ECO:0000313" key="8">
    <source>
        <dbReference type="Proteomes" id="UP001152759"/>
    </source>
</evidence>
<evidence type="ECO:0000256" key="3">
    <source>
        <dbReference type="ARBA" id="ARBA00022801"/>
    </source>
</evidence>
<dbReference type="InterPro" id="IPR036157">
    <property type="entry name" value="dUTPase-like_sf"/>
</dbReference>
<dbReference type="PANTHER" id="PTHR11241:SF0">
    <property type="entry name" value="DEOXYURIDINE 5'-TRIPHOSPHATE NUCLEOTIDOHYDROLASE"/>
    <property type="match status" value="1"/>
</dbReference>
<reference evidence="7" key="1">
    <citation type="submission" date="2021-12" db="EMBL/GenBank/DDBJ databases">
        <authorList>
            <person name="King R."/>
        </authorList>
    </citation>
    <scope>NUCLEOTIDE SEQUENCE</scope>
</reference>
<proteinExistence type="inferred from homology"/>
<name>A0A9P0EXI3_BEMTA</name>
<organism evidence="7 8">
    <name type="scientific">Bemisia tabaci</name>
    <name type="common">Sweetpotato whitefly</name>
    <name type="synonym">Aleurodes tabaci</name>
    <dbReference type="NCBI Taxonomy" id="7038"/>
    <lineage>
        <taxon>Eukaryota</taxon>
        <taxon>Metazoa</taxon>
        <taxon>Ecdysozoa</taxon>
        <taxon>Arthropoda</taxon>
        <taxon>Hexapoda</taxon>
        <taxon>Insecta</taxon>
        <taxon>Pterygota</taxon>
        <taxon>Neoptera</taxon>
        <taxon>Paraneoptera</taxon>
        <taxon>Hemiptera</taxon>
        <taxon>Sternorrhyncha</taxon>
        <taxon>Aleyrodoidea</taxon>
        <taxon>Aleyrodidae</taxon>
        <taxon>Aleyrodinae</taxon>
        <taxon>Bemisia</taxon>
    </lineage>
</organism>
<dbReference type="Proteomes" id="UP001152759">
    <property type="component" value="Chromosome 10"/>
</dbReference>
<dbReference type="GO" id="GO:0006226">
    <property type="term" value="P:dUMP biosynthetic process"/>
    <property type="evidence" value="ECO:0007669"/>
    <property type="project" value="UniProtKB-UniRule"/>
</dbReference>
<evidence type="ECO:0000256" key="1">
    <source>
        <dbReference type="ARBA" id="ARBA00005142"/>
    </source>
</evidence>
<evidence type="ECO:0000256" key="4">
    <source>
        <dbReference type="ARBA" id="ARBA00023080"/>
    </source>
</evidence>
<keyword evidence="8" id="KW-1185">Reference proteome</keyword>
<dbReference type="EC" id="3.6.1.23" evidence="5"/>
<dbReference type="GO" id="GO:0004170">
    <property type="term" value="F:dUTP diphosphatase activity"/>
    <property type="evidence" value="ECO:0007669"/>
    <property type="project" value="UniProtKB-UniRule"/>
</dbReference>
<dbReference type="GO" id="GO:0000287">
    <property type="term" value="F:magnesium ion binding"/>
    <property type="evidence" value="ECO:0007669"/>
    <property type="project" value="UniProtKB-UniRule"/>
</dbReference>
<dbReference type="InterPro" id="IPR033704">
    <property type="entry name" value="dUTPase_trimeric"/>
</dbReference>
<sequence length="159" mass="17324">MENEKISLTFTQLNKFGWIPTFGSSVCVGIDLRSAYSYRIEPLGWTKVETEIGIKQFPPGCYGRKAPRSGLAVSGISVGGGVIDPDYTNSIGTVLYNHHPSIAFLINPGDRVEQLILEECLFPLSVVLDCEESSVLRELKRNPSLEEKGGKGFGSSGIK</sequence>
<dbReference type="InterPro" id="IPR008181">
    <property type="entry name" value="dUTPase"/>
</dbReference>
<accession>A0A9P0EXI3</accession>
<comment type="cofactor">
    <cofactor evidence="5">
        <name>Mg(2+)</name>
        <dbReference type="ChEBI" id="CHEBI:18420"/>
    </cofactor>
</comment>
<keyword evidence="3 5" id="KW-0378">Hydrolase</keyword>
<dbReference type="Gene3D" id="2.70.40.10">
    <property type="match status" value="1"/>
</dbReference>
<comment type="pathway">
    <text evidence="1 5">Pyrimidine metabolism; dUMP biosynthesis; dUMP from dCTP (dUTP route): step 2/2.</text>
</comment>
<dbReference type="CDD" id="cd07557">
    <property type="entry name" value="trimeric_dUTPase"/>
    <property type="match status" value="1"/>
</dbReference>
<protein>
    <recommendedName>
        <fullName evidence="5">Deoxyuridine 5'-triphosphate nucleotidohydrolase</fullName>
        <shortName evidence="5">dUTPase</shortName>
        <ecNumber evidence="5">3.6.1.23</ecNumber>
    </recommendedName>
    <alternativeName>
        <fullName evidence="5">dUTP pyrophosphatase</fullName>
    </alternativeName>
</protein>
<evidence type="ECO:0000256" key="2">
    <source>
        <dbReference type="ARBA" id="ARBA00006581"/>
    </source>
</evidence>
<evidence type="ECO:0000256" key="5">
    <source>
        <dbReference type="RuleBase" id="RU367024"/>
    </source>
</evidence>
<evidence type="ECO:0000259" key="6">
    <source>
        <dbReference type="Pfam" id="PF00692"/>
    </source>
</evidence>
<keyword evidence="5" id="KW-0479">Metal-binding</keyword>
<gene>
    <name evidence="7" type="ORF">BEMITA_LOCUS2772</name>
</gene>
<evidence type="ECO:0000313" key="7">
    <source>
        <dbReference type="EMBL" id="CAH0383312.1"/>
    </source>
</evidence>
<comment type="similarity">
    <text evidence="2 5">Belongs to the dUTPase family.</text>
</comment>
<keyword evidence="5" id="KW-0460">Magnesium</keyword>